<gene>
    <name evidence="1" type="ORF">dnm_073640</name>
</gene>
<evidence type="ECO:0000313" key="1">
    <source>
        <dbReference type="EMBL" id="QTA91300.1"/>
    </source>
</evidence>
<sequence>MTRFEQKICCSCESRNDEKNLNIEYQIPDISCVVSVPHNNRQVRA</sequence>
<accession>A0A975BUC4</accession>
<dbReference type="AlphaFoldDB" id="A0A975BUC4"/>
<reference evidence="1" key="1">
    <citation type="journal article" date="2021" name="Microb. Physiol.">
        <title>Proteogenomic Insights into the Physiology of Marine, Sulfate-Reducing, Filamentous Desulfonema limicola and Desulfonema magnum.</title>
        <authorList>
            <person name="Schnaars V."/>
            <person name="Wohlbrand L."/>
            <person name="Scheve S."/>
            <person name="Hinrichs C."/>
            <person name="Reinhardt R."/>
            <person name="Rabus R."/>
        </authorList>
    </citation>
    <scope>NUCLEOTIDE SEQUENCE</scope>
    <source>
        <strain evidence="1">4be13</strain>
    </source>
</reference>
<keyword evidence="2" id="KW-1185">Reference proteome</keyword>
<name>A0A975BUC4_9BACT</name>
<evidence type="ECO:0000313" key="2">
    <source>
        <dbReference type="Proteomes" id="UP000663722"/>
    </source>
</evidence>
<dbReference type="KEGG" id="dmm:dnm_073640"/>
<dbReference type="Proteomes" id="UP000663722">
    <property type="component" value="Chromosome"/>
</dbReference>
<dbReference type="EMBL" id="CP061800">
    <property type="protein sequence ID" value="QTA91300.1"/>
    <property type="molecule type" value="Genomic_DNA"/>
</dbReference>
<organism evidence="1 2">
    <name type="scientific">Desulfonema magnum</name>
    <dbReference type="NCBI Taxonomy" id="45655"/>
    <lineage>
        <taxon>Bacteria</taxon>
        <taxon>Pseudomonadati</taxon>
        <taxon>Thermodesulfobacteriota</taxon>
        <taxon>Desulfobacteria</taxon>
        <taxon>Desulfobacterales</taxon>
        <taxon>Desulfococcaceae</taxon>
        <taxon>Desulfonema</taxon>
    </lineage>
</organism>
<protein>
    <submittedName>
        <fullName evidence="1">Uncharacterized protein</fullName>
    </submittedName>
</protein>
<proteinExistence type="predicted"/>